<protein>
    <recommendedName>
        <fullName evidence="7">Signal recognition particle 14 kDa protein</fullName>
        <shortName evidence="7">SRP14</shortName>
    </recommendedName>
</protein>
<gene>
    <name evidence="9" type="ORF">RJ639_022229</name>
</gene>
<keyword evidence="3 7" id="KW-0963">Cytoplasm</keyword>
<dbReference type="SUPFAM" id="SSF54762">
    <property type="entry name" value="Signal recognition particle alu RNA binding heterodimer, SRP9/14"/>
    <property type="match status" value="1"/>
</dbReference>
<dbReference type="InterPro" id="IPR029058">
    <property type="entry name" value="AB_hydrolase_fold"/>
</dbReference>
<dbReference type="InterPro" id="IPR003210">
    <property type="entry name" value="Signal_recog_particle_SRP14"/>
</dbReference>
<feature type="region of interest" description="Disordered" evidence="8">
    <location>
        <begin position="17"/>
        <end position="52"/>
    </location>
</feature>
<name>A0AA89AGK9_9ASTE</name>
<sequence length="323" mass="36475">MEDARCPYADLHRDRRLPPRQRHCEHAASSACSTSKARRPPTPSTTSSPLTLPSTGLTVPALVIIHIHLTLLRTTLTRAGITDSISHIVLSFLIASFNWQFNSRFFSSHRLSVLDTRSSRDRLRRIRLHRLLKSPPTLNPINGVKSFDVVIDPSRGLWFCIYIPTAAGKLPVVVFFHGSGFIYLSPDWKAYDGKVRLQPDPFLSELTNMFERSTEKGSCFVPSFPASDKSKVQRNKMATAGLAIDYKCLVRATDGKKTIATLVGAKDHQRFQASYATILKARMTALKKRERKEKRKTTDTDKKQEEITDSEETMALMKNAFIR</sequence>
<dbReference type="Gene3D" id="3.40.50.1820">
    <property type="entry name" value="alpha/beta hydrolase"/>
    <property type="match status" value="1"/>
</dbReference>
<comment type="caution">
    <text evidence="9">The sequence shown here is derived from an EMBL/GenBank/DDBJ whole genome shotgun (WGS) entry which is preliminary data.</text>
</comment>
<evidence type="ECO:0000256" key="5">
    <source>
        <dbReference type="ARBA" id="ARBA00023135"/>
    </source>
</evidence>
<feature type="compositionally biased region" description="Basic and acidic residues" evidence="8">
    <location>
        <begin position="17"/>
        <end position="26"/>
    </location>
</feature>
<keyword evidence="4 7" id="KW-0694">RNA-binding</keyword>
<evidence type="ECO:0000256" key="4">
    <source>
        <dbReference type="ARBA" id="ARBA00022884"/>
    </source>
</evidence>
<evidence type="ECO:0000256" key="3">
    <source>
        <dbReference type="ARBA" id="ARBA00022490"/>
    </source>
</evidence>
<dbReference type="InterPro" id="IPR009018">
    <property type="entry name" value="Signal_recog_particle_SRP9/14"/>
</dbReference>
<dbReference type="AlphaFoldDB" id="A0AA89AGK9"/>
<dbReference type="GO" id="GO:0005786">
    <property type="term" value="C:signal recognition particle, endoplasmic reticulum targeting"/>
    <property type="evidence" value="ECO:0007669"/>
    <property type="project" value="UniProtKB-UniRule"/>
</dbReference>
<dbReference type="PANTHER" id="PTHR12013">
    <property type="entry name" value="SIGNAL RECOGNITION PARTICLE 14 KD PROTEIN"/>
    <property type="match status" value="1"/>
</dbReference>
<dbReference type="Pfam" id="PF02290">
    <property type="entry name" value="SRP14"/>
    <property type="match status" value="1"/>
</dbReference>
<evidence type="ECO:0000313" key="9">
    <source>
        <dbReference type="EMBL" id="KAK3001367.1"/>
    </source>
</evidence>
<dbReference type="EMBL" id="JAVXUP010002799">
    <property type="protein sequence ID" value="KAK3001367.1"/>
    <property type="molecule type" value="Genomic_DNA"/>
</dbReference>
<organism evidence="9 10">
    <name type="scientific">Escallonia herrerae</name>
    <dbReference type="NCBI Taxonomy" id="1293975"/>
    <lineage>
        <taxon>Eukaryota</taxon>
        <taxon>Viridiplantae</taxon>
        <taxon>Streptophyta</taxon>
        <taxon>Embryophyta</taxon>
        <taxon>Tracheophyta</taxon>
        <taxon>Spermatophyta</taxon>
        <taxon>Magnoliopsida</taxon>
        <taxon>eudicotyledons</taxon>
        <taxon>Gunneridae</taxon>
        <taxon>Pentapetalae</taxon>
        <taxon>asterids</taxon>
        <taxon>campanulids</taxon>
        <taxon>Escalloniales</taxon>
        <taxon>Escalloniaceae</taxon>
        <taxon>Escallonia</taxon>
    </lineage>
</organism>
<evidence type="ECO:0000256" key="7">
    <source>
        <dbReference type="RuleBase" id="RU368100"/>
    </source>
</evidence>
<keyword evidence="5 7" id="KW-0733">Signal recognition particle</keyword>
<accession>A0AA89AGK9</accession>
<dbReference type="GO" id="GO:0008312">
    <property type="term" value="F:7S RNA binding"/>
    <property type="evidence" value="ECO:0007669"/>
    <property type="project" value="UniProtKB-UniRule"/>
</dbReference>
<evidence type="ECO:0000256" key="1">
    <source>
        <dbReference type="ARBA" id="ARBA00004496"/>
    </source>
</evidence>
<feature type="region of interest" description="Disordered" evidence="8">
    <location>
        <begin position="287"/>
        <end position="312"/>
    </location>
</feature>
<evidence type="ECO:0000313" key="10">
    <source>
        <dbReference type="Proteomes" id="UP001188597"/>
    </source>
</evidence>
<comment type="function">
    <text evidence="7">Component of the signal recognition particle (SRP) complex, a ribonucleoprotein complex that mediates the cotranslational targeting of secretory and membrane proteins to the endoplasmic reticulum (ER). SRP9 together with SRP14 and the Alu portion of the SRP RNA, constitutes the elongation arrest domain of SRP. The complex of SRP9 and SRP14 is required for SRP RNA binding.</text>
</comment>
<evidence type="ECO:0000256" key="8">
    <source>
        <dbReference type="SAM" id="MobiDB-lite"/>
    </source>
</evidence>
<comment type="subcellular location">
    <subcellularLocation>
        <location evidence="1 7">Cytoplasm</location>
    </subcellularLocation>
</comment>
<proteinExistence type="inferred from homology"/>
<evidence type="ECO:0000256" key="6">
    <source>
        <dbReference type="ARBA" id="ARBA00023274"/>
    </source>
</evidence>
<comment type="similarity">
    <text evidence="2 7">Belongs to the SRP14 family.</text>
</comment>
<comment type="subunit">
    <text evidence="7">Heterodimer with SRP9; binds RNA as heterodimer. Component of a signal recognition particle (SRP) complex that consists of a 7SL RNA molecule of 300 nucleotides and six protein subunits: SRP72, SRP68, SRP54, SRP19, SRP14 and SRP9.</text>
</comment>
<keyword evidence="6 7" id="KW-0687">Ribonucleoprotein</keyword>
<evidence type="ECO:0000256" key="2">
    <source>
        <dbReference type="ARBA" id="ARBA00010349"/>
    </source>
</evidence>
<keyword evidence="10" id="KW-1185">Reference proteome</keyword>
<feature type="compositionally biased region" description="Basic and acidic residues" evidence="8">
    <location>
        <begin position="296"/>
        <end position="306"/>
    </location>
</feature>
<dbReference type="Gene3D" id="3.30.720.10">
    <property type="entry name" value="Signal recognition particle alu RNA binding heterodimer, srp9/1"/>
    <property type="match status" value="1"/>
</dbReference>
<reference evidence="9" key="1">
    <citation type="submission" date="2022-12" db="EMBL/GenBank/DDBJ databases">
        <title>Draft genome assemblies for two species of Escallonia (Escalloniales).</title>
        <authorList>
            <person name="Chanderbali A."/>
            <person name="Dervinis C."/>
            <person name="Anghel I."/>
            <person name="Soltis D."/>
            <person name="Soltis P."/>
            <person name="Zapata F."/>
        </authorList>
    </citation>
    <scope>NUCLEOTIDE SEQUENCE</scope>
    <source>
        <strain evidence="9">UCBG64.0493</strain>
        <tissue evidence="9">Leaf</tissue>
    </source>
</reference>
<dbReference type="SUPFAM" id="SSF53474">
    <property type="entry name" value="alpha/beta-Hydrolases"/>
    <property type="match status" value="1"/>
</dbReference>
<dbReference type="GO" id="GO:0030942">
    <property type="term" value="F:endoplasmic reticulum signal peptide binding"/>
    <property type="evidence" value="ECO:0007669"/>
    <property type="project" value="UniProtKB-UniRule"/>
</dbReference>
<dbReference type="GO" id="GO:0006614">
    <property type="term" value="P:SRP-dependent cotranslational protein targeting to membrane"/>
    <property type="evidence" value="ECO:0007669"/>
    <property type="project" value="UniProtKB-UniRule"/>
</dbReference>
<dbReference type="Proteomes" id="UP001188597">
    <property type="component" value="Unassembled WGS sequence"/>
</dbReference>